<evidence type="ECO:0000313" key="2">
    <source>
        <dbReference type="EMBL" id="SDF04004.1"/>
    </source>
</evidence>
<sequence>MSDLRPFKEVQLQWLRLLLADTSLSPRAVQFATYLVVVRYNDTFGKAWSSHATVCKDLGLKSEKTIQRLIKELDGKWFEIRRGNGQKQSTEYVPSKTSHQAAQELREKEEAGKTDKIVPLRGREGGHSCPGTWTKLSREPGQKCPPIKEKEKTKEKRALTRDLPDEGQSRIALRLVLGGGGVFERTWNDRLQAVGVERLDRLFRQVSDKQGRSCYLLPGNWPEPRDSLGWLAQLSQIYRMSDREVPGKLAAAMRVHFADESRAAA</sequence>
<evidence type="ECO:0000313" key="3">
    <source>
        <dbReference type="Proteomes" id="UP000182284"/>
    </source>
</evidence>
<dbReference type="Proteomes" id="UP000182284">
    <property type="component" value="Unassembled WGS sequence"/>
</dbReference>
<dbReference type="OrthoDB" id="8338377at2"/>
<feature type="region of interest" description="Disordered" evidence="1">
    <location>
        <begin position="137"/>
        <end position="162"/>
    </location>
</feature>
<protein>
    <submittedName>
        <fullName evidence="2">Helix-turn-helix domain-containing protein</fullName>
    </submittedName>
</protein>
<name>A0A1G7HUY1_9RHOB</name>
<proteinExistence type="predicted"/>
<dbReference type="RefSeq" id="WP_074641685.1">
    <property type="nucleotide sequence ID" value="NZ_FNBL01000002.1"/>
</dbReference>
<organism evidence="2 3">
    <name type="scientific">Celeribacter baekdonensis</name>
    <dbReference type="NCBI Taxonomy" id="875171"/>
    <lineage>
        <taxon>Bacteria</taxon>
        <taxon>Pseudomonadati</taxon>
        <taxon>Pseudomonadota</taxon>
        <taxon>Alphaproteobacteria</taxon>
        <taxon>Rhodobacterales</taxon>
        <taxon>Roseobacteraceae</taxon>
        <taxon>Celeribacter</taxon>
    </lineage>
</organism>
<accession>A0A1G7HUY1</accession>
<gene>
    <name evidence="2" type="ORF">SAMN04488117_10279</name>
</gene>
<reference evidence="2 3" key="1">
    <citation type="submission" date="2016-10" db="EMBL/GenBank/DDBJ databases">
        <authorList>
            <person name="de Groot N.N."/>
        </authorList>
    </citation>
    <scope>NUCLEOTIDE SEQUENCE [LARGE SCALE GENOMIC DNA]</scope>
    <source>
        <strain evidence="2 3">DSM 27375</strain>
    </source>
</reference>
<dbReference type="AlphaFoldDB" id="A0A1G7HUY1"/>
<dbReference type="Pfam" id="PF13730">
    <property type="entry name" value="HTH_36"/>
    <property type="match status" value="1"/>
</dbReference>
<evidence type="ECO:0000256" key="1">
    <source>
        <dbReference type="SAM" id="MobiDB-lite"/>
    </source>
</evidence>
<dbReference type="EMBL" id="FNBL01000002">
    <property type="protein sequence ID" value="SDF04004.1"/>
    <property type="molecule type" value="Genomic_DNA"/>
</dbReference>